<evidence type="ECO:0000256" key="1">
    <source>
        <dbReference type="SAM" id="Coils"/>
    </source>
</evidence>
<evidence type="ECO:0000259" key="2">
    <source>
        <dbReference type="PROSITE" id="PS50011"/>
    </source>
</evidence>
<dbReference type="SUPFAM" id="SSF56112">
    <property type="entry name" value="Protein kinase-like (PK-like)"/>
    <property type="match status" value="2"/>
</dbReference>
<dbReference type="InterPro" id="IPR001245">
    <property type="entry name" value="Ser-Thr/Tyr_kinase_cat_dom"/>
</dbReference>
<reference evidence="4" key="2">
    <citation type="submission" date="2015-01" db="EMBL/GenBank/DDBJ databases">
        <title>Evolutionary Origins and Diversification of the Mycorrhizal Mutualists.</title>
        <authorList>
            <consortium name="DOE Joint Genome Institute"/>
            <consortium name="Mycorrhizal Genomics Consortium"/>
            <person name="Kohler A."/>
            <person name="Kuo A."/>
            <person name="Nagy L.G."/>
            <person name="Floudas D."/>
            <person name="Copeland A."/>
            <person name="Barry K.W."/>
            <person name="Cichocki N."/>
            <person name="Veneault-Fourrey C."/>
            <person name="LaButti K."/>
            <person name="Lindquist E.A."/>
            <person name="Lipzen A."/>
            <person name="Lundell T."/>
            <person name="Morin E."/>
            <person name="Murat C."/>
            <person name="Riley R."/>
            <person name="Ohm R."/>
            <person name="Sun H."/>
            <person name="Tunlid A."/>
            <person name="Henrissat B."/>
            <person name="Grigoriev I.V."/>
            <person name="Hibbett D.S."/>
            <person name="Martin F."/>
        </authorList>
    </citation>
    <scope>NUCLEOTIDE SEQUENCE [LARGE SCALE GENOMIC DNA]</scope>
    <source>
        <strain evidence="4">F 1598</strain>
    </source>
</reference>
<dbReference type="InterPro" id="IPR000719">
    <property type="entry name" value="Prot_kinase_dom"/>
</dbReference>
<dbReference type="Pfam" id="PF07714">
    <property type="entry name" value="PK_Tyr_Ser-Thr"/>
    <property type="match status" value="2"/>
</dbReference>
<feature type="domain" description="Protein kinase" evidence="2">
    <location>
        <begin position="192"/>
        <end position="462"/>
    </location>
</feature>
<sequence>MTGITEYVDYILASVPKVPFSRRFSRLASKCRILGEHASSYECDERRMTFQIHKLLCHAGEMCKDWVHSRDIVRALVRIPREMSDLEKEIDAVYHENRLPPQPQSAESIEQDEQQDWEIMMKKSLCLMSRQRFQDDCLALELSEAEDMIKVMQRILIQSTPDNPDRAYACKILYSLSEQCSMFVTVRNIKLDKEELPVASGCFGSMSKATHNGNNVAVKTIRLFPAQYPSEAERMLRRQIVLWTVITQKHHPHILPLIGIADSKFPLIKIVTPWQKHGSLSNYVRQPSADKINRLRLLTQVCSALQFLHSHVPIMIHGALKCANVLVNQDGMPYLADFGLATVRNIATIEHGDARWMAPELFKSDANHSDDVSTLNSKFTCFSDIWSFAMLALELLSDEFPFPDKTTAAVIDALREGERPKQPRSSLVIGRGLNHELWQYLEDCWEPLPANRLRLQSLHDVLDTLATQWRYPTGQIRKPQITFDIAPLAPNSKSELTRAEILDRLHSRTNTSTPVAGKNGDNHAVKVPGAVQDIELKKDGDEHLKQKETERIREVKGELTVAENEVEKIQIKETDINLANIELQDFKPDVSHQTSPIAWIHCNREHVTNIAQNLLRCKISVSNIYPRLTMHTLVCILSMNASQETKQAKLLDLITVLETWKVWDDISMLANHKTIKDWLLACLKSINTMHQIRYHDPEIVPTDLARILDIDAMSIDALLLATLQDRIKRKQLVKRSGQEAQSLLNLLQARLGFPLDPHLERFHLWALIRLCRSSGLYPECMILKGIEKAGTAAVDFGGYGDIWKGSLGGNEIGIKVLRILRTSEKEKFLKYFSSEAVIWRQLRHPNVLPFYGVYHLEDERLCLASPWMNNGNVVRFLEFAPQTECVPLMLDIAEGLNYLHTFTISIIHGDIKGVNILITQSGRACLADFGLAAAKCTESMAVTTAVITRAAGTLRWQAPELMKDDDARNSRASDIYAYACVCYELFSGKLPFHNISKDSGIMCAVLKGKRPPRPSDDRSRIRGLNNEIWNIIETCWAKKPGRRLSAEQIVERLNSSLTCIDRSARDNFHPTCPSRTLYLHAEHPFATFAGTMAH</sequence>
<protein>
    <recommendedName>
        <fullName evidence="2">Protein kinase domain-containing protein</fullName>
    </recommendedName>
</protein>
<dbReference type="SMART" id="SM00220">
    <property type="entry name" value="S_TKc"/>
    <property type="match status" value="2"/>
</dbReference>
<dbReference type="STRING" id="765440.A0A0C3FIA1"/>
<keyword evidence="4" id="KW-1185">Reference proteome</keyword>
<organism evidence="3 4">
    <name type="scientific">Piloderma croceum (strain F 1598)</name>
    <dbReference type="NCBI Taxonomy" id="765440"/>
    <lineage>
        <taxon>Eukaryota</taxon>
        <taxon>Fungi</taxon>
        <taxon>Dikarya</taxon>
        <taxon>Basidiomycota</taxon>
        <taxon>Agaricomycotina</taxon>
        <taxon>Agaricomycetes</taxon>
        <taxon>Agaricomycetidae</taxon>
        <taxon>Atheliales</taxon>
        <taxon>Atheliaceae</taxon>
        <taxon>Piloderma</taxon>
    </lineage>
</organism>
<dbReference type="HOGENOM" id="CLU_284139_0_0_1"/>
<dbReference type="Proteomes" id="UP000054166">
    <property type="component" value="Unassembled WGS sequence"/>
</dbReference>
<dbReference type="Gene3D" id="1.10.510.10">
    <property type="entry name" value="Transferase(Phosphotransferase) domain 1"/>
    <property type="match status" value="2"/>
</dbReference>
<feature type="domain" description="Protein kinase" evidence="2">
    <location>
        <begin position="788"/>
        <end position="1057"/>
    </location>
</feature>
<dbReference type="InterPro" id="IPR051681">
    <property type="entry name" value="Ser/Thr_Kinases-Pseudokinases"/>
</dbReference>
<dbReference type="InterPro" id="IPR011009">
    <property type="entry name" value="Kinase-like_dom_sf"/>
</dbReference>
<evidence type="ECO:0000313" key="4">
    <source>
        <dbReference type="Proteomes" id="UP000054166"/>
    </source>
</evidence>
<dbReference type="AlphaFoldDB" id="A0A0C3FIA1"/>
<dbReference type="PROSITE" id="PS00108">
    <property type="entry name" value="PROTEIN_KINASE_ST"/>
    <property type="match status" value="1"/>
</dbReference>
<dbReference type="InterPro" id="IPR008271">
    <property type="entry name" value="Ser/Thr_kinase_AS"/>
</dbReference>
<dbReference type="OrthoDB" id="346907at2759"/>
<dbReference type="EMBL" id="KN833009">
    <property type="protein sequence ID" value="KIM79496.1"/>
    <property type="molecule type" value="Genomic_DNA"/>
</dbReference>
<dbReference type="GO" id="GO:0005524">
    <property type="term" value="F:ATP binding"/>
    <property type="evidence" value="ECO:0007669"/>
    <property type="project" value="InterPro"/>
</dbReference>
<feature type="coiled-coil region" evidence="1">
    <location>
        <begin position="545"/>
        <end position="572"/>
    </location>
</feature>
<proteinExistence type="predicted"/>
<dbReference type="GO" id="GO:0004674">
    <property type="term" value="F:protein serine/threonine kinase activity"/>
    <property type="evidence" value="ECO:0007669"/>
    <property type="project" value="TreeGrafter"/>
</dbReference>
<evidence type="ECO:0000313" key="3">
    <source>
        <dbReference type="EMBL" id="KIM79496.1"/>
    </source>
</evidence>
<name>A0A0C3FIA1_PILCF</name>
<keyword evidence="1" id="KW-0175">Coiled coil</keyword>
<accession>A0A0C3FIA1</accession>
<gene>
    <name evidence="3" type="ORF">PILCRDRAFT_823402</name>
</gene>
<dbReference type="PROSITE" id="PS50011">
    <property type="entry name" value="PROTEIN_KINASE_DOM"/>
    <property type="match status" value="2"/>
</dbReference>
<dbReference type="InParanoid" id="A0A0C3FIA1"/>
<dbReference type="PANTHER" id="PTHR44329">
    <property type="entry name" value="SERINE/THREONINE-PROTEIN KINASE TNNI3K-RELATED"/>
    <property type="match status" value="1"/>
</dbReference>
<reference evidence="3 4" key="1">
    <citation type="submission" date="2014-04" db="EMBL/GenBank/DDBJ databases">
        <authorList>
            <consortium name="DOE Joint Genome Institute"/>
            <person name="Kuo A."/>
            <person name="Tarkka M."/>
            <person name="Buscot F."/>
            <person name="Kohler A."/>
            <person name="Nagy L.G."/>
            <person name="Floudas D."/>
            <person name="Copeland A."/>
            <person name="Barry K.W."/>
            <person name="Cichocki N."/>
            <person name="Veneault-Fourrey C."/>
            <person name="LaButti K."/>
            <person name="Lindquist E.A."/>
            <person name="Lipzen A."/>
            <person name="Lundell T."/>
            <person name="Morin E."/>
            <person name="Murat C."/>
            <person name="Sun H."/>
            <person name="Tunlid A."/>
            <person name="Henrissat B."/>
            <person name="Grigoriev I.V."/>
            <person name="Hibbett D.S."/>
            <person name="Martin F."/>
            <person name="Nordberg H.P."/>
            <person name="Cantor M.N."/>
            <person name="Hua S.X."/>
        </authorList>
    </citation>
    <scope>NUCLEOTIDE SEQUENCE [LARGE SCALE GENOMIC DNA]</scope>
    <source>
        <strain evidence="3 4">F 1598</strain>
    </source>
</reference>